<reference evidence="2 3" key="1">
    <citation type="submission" date="2012-04" db="EMBL/GenBank/DDBJ databases">
        <title>The Genome Sequence of Saprolegnia declina VS20.</title>
        <authorList>
            <consortium name="The Broad Institute Genome Sequencing Platform"/>
            <person name="Russ C."/>
            <person name="Nusbaum C."/>
            <person name="Tyler B."/>
            <person name="van West P."/>
            <person name="Dieguez-Uribeondo J."/>
            <person name="de Bruijn I."/>
            <person name="Tripathy S."/>
            <person name="Jiang R."/>
            <person name="Young S.K."/>
            <person name="Zeng Q."/>
            <person name="Gargeya S."/>
            <person name="Fitzgerald M."/>
            <person name="Haas B."/>
            <person name="Abouelleil A."/>
            <person name="Alvarado L."/>
            <person name="Arachchi H.M."/>
            <person name="Berlin A."/>
            <person name="Chapman S.B."/>
            <person name="Goldberg J."/>
            <person name="Griggs A."/>
            <person name="Gujja S."/>
            <person name="Hansen M."/>
            <person name="Howarth C."/>
            <person name="Imamovic A."/>
            <person name="Larimer J."/>
            <person name="McCowen C."/>
            <person name="Montmayeur A."/>
            <person name="Murphy C."/>
            <person name="Neiman D."/>
            <person name="Pearson M."/>
            <person name="Priest M."/>
            <person name="Roberts A."/>
            <person name="Saif S."/>
            <person name="Shea T."/>
            <person name="Sisk P."/>
            <person name="Sykes S."/>
            <person name="Wortman J."/>
            <person name="Nusbaum C."/>
            <person name="Birren B."/>
        </authorList>
    </citation>
    <scope>NUCLEOTIDE SEQUENCE [LARGE SCALE GENOMIC DNA]</scope>
    <source>
        <strain evidence="2 3">VS20</strain>
    </source>
</reference>
<keyword evidence="3" id="KW-1185">Reference proteome</keyword>
<dbReference type="OMA" id="CTWRVEQ"/>
<accession>T0QUU7</accession>
<proteinExistence type="predicted"/>
<dbReference type="Gene3D" id="2.80.10.50">
    <property type="match status" value="1"/>
</dbReference>
<protein>
    <submittedName>
        <fullName evidence="2">Uncharacterized protein</fullName>
    </submittedName>
</protein>
<dbReference type="SUPFAM" id="SSF50370">
    <property type="entry name" value="Ricin B-like lectins"/>
    <property type="match status" value="1"/>
</dbReference>
<dbReference type="VEuPathDB" id="FungiDB:SDRG_04839"/>
<name>T0QUU7_SAPDV</name>
<dbReference type="GeneID" id="19945566"/>
<dbReference type="RefSeq" id="XP_008608748.1">
    <property type="nucleotide sequence ID" value="XM_008610526.1"/>
</dbReference>
<dbReference type="EMBL" id="JH767143">
    <property type="protein sequence ID" value="EQC37815.1"/>
    <property type="molecule type" value="Genomic_DNA"/>
</dbReference>
<sequence>MTTLQFAAMRKTLLSLLSLVAAAAAAPLNDTTNANRTAPYDPLYEQLAARFRADYNDTQYLTTSPALKHISNLEDRPVFYEYNFFVNGPSFANVGGNSKFNYALSMTDKTVTTTPYMFGWGAHHWRLRDGWPPYPDNIPRREWIVHPDPKNFLCLDAWWDGPTLRVHGWECNRANINQMWLVEYDDTKMFKVVFLRPRHSPEYCLTVNGITSSYNNPYAVVLDKCTWRVEQQQIWAPVLMGPIDP</sequence>
<dbReference type="OrthoDB" id="68057at2759"/>
<dbReference type="Proteomes" id="UP000030762">
    <property type="component" value="Unassembled WGS sequence"/>
</dbReference>
<gene>
    <name evidence="2" type="ORF">SDRG_04839</name>
</gene>
<feature type="signal peptide" evidence="1">
    <location>
        <begin position="1"/>
        <end position="25"/>
    </location>
</feature>
<dbReference type="PROSITE" id="PS50231">
    <property type="entry name" value="RICIN_B_LECTIN"/>
    <property type="match status" value="1"/>
</dbReference>
<evidence type="ECO:0000313" key="3">
    <source>
        <dbReference type="Proteomes" id="UP000030762"/>
    </source>
</evidence>
<dbReference type="AlphaFoldDB" id="T0QUU7"/>
<feature type="chain" id="PRO_5004583549" evidence="1">
    <location>
        <begin position="26"/>
        <end position="245"/>
    </location>
</feature>
<keyword evidence="1" id="KW-0732">Signal</keyword>
<evidence type="ECO:0000313" key="2">
    <source>
        <dbReference type="EMBL" id="EQC37815.1"/>
    </source>
</evidence>
<dbReference type="InParanoid" id="T0QUU7"/>
<organism evidence="2 3">
    <name type="scientific">Saprolegnia diclina (strain VS20)</name>
    <dbReference type="NCBI Taxonomy" id="1156394"/>
    <lineage>
        <taxon>Eukaryota</taxon>
        <taxon>Sar</taxon>
        <taxon>Stramenopiles</taxon>
        <taxon>Oomycota</taxon>
        <taxon>Saprolegniomycetes</taxon>
        <taxon>Saprolegniales</taxon>
        <taxon>Saprolegniaceae</taxon>
        <taxon>Saprolegnia</taxon>
    </lineage>
</organism>
<evidence type="ECO:0000256" key="1">
    <source>
        <dbReference type="SAM" id="SignalP"/>
    </source>
</evidence>
<dbReference type="InterPro" id="IPR035992">
    <property type="entry name" value="Ricin_B-like_lectins"/>
</dbReference>